<feature type="transmembrane region" description="Helical" evidence="1">
    <location>
        <begin position="88"/>
        <end position="108"/>
    </location>
</feature>
<keyword evidence="1" id="KW-1133">Transmembrane helix</keyword>
<comment type="caution">
    <text evidence="2">The sequence shown here is derived from an EMBL/GenBank/DDBJ whole genome shotgun (WGS) entry which is preliminary data.</text>
</comment>
<feature type="transmembrane region" description="Helical" evidence="1">
    <location>
        <begin position="24"/>
        <end position="44"/>
    </location>
</feature>
<evidence type="ECO:0000256" key="1">
    <source>
        <dbReference type="SAM" id="Phobius"/>
    </source>
</evidence>
<reference evidence="2 3" key="1">
    <citation type="submission" date="2021-03" db="EMBL/GenBank/DDBJ databases">
        <title>Genomic Encyclopedia of Type Strains, Phase IV (KMG-IV): sequencing the most valuable type-strain genomes for metagenomic binning, comparative biology and taxonomic classification.</title>
        <authorList>
            <person name="Goeker M."/>
        </authorList>
    </citation>
    <scope>NUCLEOTIDE SEQUENCE [LARGE SCALE GENOMIC DNA]</scope>
    <source>
        <strain evidence="2 3">DSM 26427</strain>
    </source>
</reference>
<evidence type="ECO:0000313" key="2">
    <source>
        <dbReference type="EMBL" id="MBP1859687.1"/>
    </source>
</evidence>
<evidence type="ECO:0000313" key="3">
    <source>
        <dbReference type="Proteomes" id="UP000823786"/>
    </source>
</evidence>
<dbReference type="EMBL" id="JAGGJV010000005">
    <property type="protein sequence ID" value="MBP1859687.1"/>
    <property type="molecule type" value="Genomic_DNA"/>
</dbReference>
<gene>
    <name evidence="2" type="ORF">J2Z75_003204</name>
</gene>
<name>A0ABS4EP12_9HYPH</name>
<feature type="transmembrane region" description="Helical" evidence="1">
    <location>
        <begin position="51"/>
        <end position="82"/>
    </location>
</feature>
<sequence>MPVFKFHIGFSLEFRGVPMRRNSMLYFSSAAALAAFPIVGVFTTSYSEPSLALMATVGFAVLTFPLGILAWAIGFPLVYYGIATPAEMVFVMTPFYAVLGYIQWARILPAYYRRQR</sequence>
<keyword evidence="1" id="KW-0812">Transmembrane</keyword>
<accession>A0ABS4EP12</accession>
<evidence type="ECO:0008006" key="4">
    <source>
        <dbReference type="Google" id="ProtNLM"/>
    </source>
</evidence>
<proteinExistence type="predicted"/>
<organism evidence="2 3">
    <name type="scientific">Rhizobium herbae</name>
    <dbReference type="NCBI Taxonomy" id="508661"/>
    <lineage>
        <taxon>Bacteria</taxon>
        <taxon>Pseudomonadati</taxon>
        <taxon>Pseudomonadota</taxon>
        <taxon>Alphaproteobacteria</taxon>
        <taxon>Hyphomicrobiales</taxon>
        <taxon>Rhizobiaceae</taxon>
        <taxon>Rhizobium/Agrobacterium group</taxon>
        <taxon>Rhizobium</taxon>
    </lineage>
</organism>
<dbReference type="Proteomes" id="UP000823786">
    <property type="component" value="Unassembled WGS sequence"/>
</dbReference>
<keyword evidence="3" id="KW-1185">Reference proteome</keyword>
<protein>
    <recommendedName>
        <fullName evidence="4">DUF962 domain-containing protein</fullName>
    </recommendedName>
</protein>
<dbReference type="RefSeq" id="WP_209853711.1">
    <property type="nucleotide sequence ID" value="NZ_JAGGJV010000005.1"/>
</dbReference>
<keyword evidence="1" id="KW-0472">Membrane</keyword>